<dbReference type="EMBL" id="BLAE01000006">
    <property type="protein sequence ID" value="GES07499.1"/>
    <property type="molecule type" value="Genomic_DNA"/>
</dbReference>
<accession>A0A5M3WGY5</accession>
<name>A0A5M3WGY5_9ACTN</name>
<evidence type="ECO:0000313" key="3">
    <source>
        <dbReference type="Proteomes" id="UP000331127"/>
    </source>
</evidence>
<keyword evidence="1" id="KW-0812">Transmembrane</keyword>
<sequence>MDVASHPTATILVRLSIGAGALTIAEFTLGILGTTFALLSGMAAGTLALCGIGLRILIAIRTGVARIIAAIESQGRANREKVSAVDAHLGGLIEADGRASRENMEAVARKYTLTRREWLSIGAQASSRARMDAELALGIADTGPFRAFGN</sequence>
<reference evidence="2 3" key="1">
    <citation type="submission" date="2019-10" db="EMBL/GenBank/DDBJ databases">
        <title>Whole genome shotgun sequence of Acrocarpospora macrocephala NBRC 16266.</title>
        <authorList>
            <person name="Ichikawa N."/>
            <person name="Kimura A."/>
            <person name="Kitahashi Y."/>
            <person name="Komaki H."/>
            <person name="Oguchi A."/>
        </authorList>
    </citation>
    <scope>NUCLEOTIDE SEQUENCE [LARGE SCALE GENOMIC DNA]</scope>
    <source>
        <strain evidence="2 3">NBRC 16266</strain>
    </source>
</reference>
<evidence type="ECO:0000313" key="2">
    <source>
        <dbReference type="EMBL" id="GES07499.1"/>
    </source>
</evidence>
<keyword evidence="1" id="KW-0472">Membrane</keyword>
<feature type="transmembrane region" description="Helical" evidence="1">
    <location>
        <begin position="38"/>
        <end position="58"/>
    </location>
</feature>
<gene>
    <name evidence="2" type="ORF">Amac_010940</name>
</gene>
<dbReference type="Proteomes" id="UP000331127">
    <property type="component" value="Unassembled WGS sequence"/>
</dbReference>
<keyword evidence="1" id="KW-1133">Transmembrane helix</keyword>
<feature type="transmembrane region" description="Helical" evidence="1">
    <location>
        <begin position="12"/>
        <end position="32"/>
    </location>
</feature>
<evidence type="ECO:0000256" key="1">
    <source>
        <dbReference type="SAM" id="Phobius"/>
    </source>
</evidence>
<protein>
    <submittedName>
        <fullName evidence="2">Uncharacterized protein</fullName>
    </submittedName>
</protein>
<dbReference type="AlphaFoldDB" id="A0A5M3WGY5"/>
<comment type="caution">
    <text evidence="2">The sequence shown here is derived from an EMBL/GenBank/DDBJ whole genome shotgun (WGS) entry which is preliminary data.</text>
</comment>
<dbReference type="RefSeq" id="WP_155353205.1">
    <property type="nucleotide sequence ID" value="NZ_BAAAHL010000012.1"/>
</dbReference>
<keyword evidence="3" id="KW-1185">Reference proteome</keyword>
<organism evidence="2 3">
    <name type="scientific">Acrocarpospora macrocephala</name>
    <dbReference type="NCBI Taxonomy" id="150177"/>
    <lineage>
        <taxon>Bacteria</taxon>
        <taxon>Bacillati</taxon>
        <taxon>Actinomycetota</taxon>
        <taxon>Actinomycetes</taxon>
        <taxon>Streptosporangiales</taxon>
        <taxon>Streptosporangiaceae</taxon>
        <taxon>Acrocarpospora</taxon>
    </lineage>
</organism>
<proteinExistence type="predicted"/>